<dbReference type="KEGG" id="pte:PTT_10708"/>
<dbReference type="InterPro" id="IPR015890">
    <property type="entry name" value="Chorismate_C"/>
</dbReference>
<evidence type="ECO:0000313" key="2">
    <source>
        <dbReference type="EMBL" id="EFQ92263.1"/>
    </source>
</evidence>
<evidence type="ECO:0000259" key="1">
    <source>
        <dbReference type="Pfam" id="PF00425"/>
    </source>
</evidence>
<dbReference type="AlphaFoldDB" id="E3RPW1"/>
<dbReference type="HOGENOM" id="CLU_2265095_0_0_1"/>
<dbReference type="GO" id="GO:0000162">
    <property type="term" value="P:L-tryptophan biosynthetic process"/>
    <property type="evidence" value="ECO:0007669"/>
    <property type="project" value="TreeGrafter"/>
</dbReference>
<dbReference type="PANTHER" id="PTHR11236">
    <property type="entry name" value="AMINOBENZOATE/ANTHRANILATE SYNTHASE"/>
    <property type="match status" value="1"/>
</dbReference>
<gene>
    <name evidence="2" type="ORF">PTT_10708</name>
</gene>
<protein>
    <recommendedName>
        <fullName evidence="1">Chorismate-utilising enzyme C-terminal domain-containing protein</fullName>
    </recommendedName>
</protein>
<name>E3RPW1_PYRTT</name>
<dbReference type="STRING" id="861557.E3RPW1"/>
<dbReference type="InterPro" id="IPR019999">
    <property type="entry name" value="Anth_synth_I-like"/>
</dbReference>
<keyword evidence="3" id="KW-1185">Reference proteome</keyword>
<dbReference type="PANTHER" id="PTHR11236:SF9">
    <property type="entry name" value="ANTHRANILATE SYNTHASE COMPONENT 1"/>
    <property type="match status" value="1"/>
</dbReference>
<dbReference type="OrthoDB" id="3925750at2759"/>
<feature type="domain" description="Chorismate-utilising enzyme C-terminal" evidence="1">
    <location>
        <begin position="1"/>
        <end position="77"/>
    </location>
</feature>
<dbReference type="Pfam" id="PF00425">
    <property type="entry name" value="Chorismate_bind"/>
    <property type="match status" value="1"/>
</dbReference>
<dbReference type="Gene3D" id="3.60.120.10">
    <property type="entry name" value="Anthranilate synthase"/>
    <property type="match status" value="1"/>
</dbReference>
<evidence type="ECO:0000313" key="3">
    <source>
        <dbReference type="Proteomes" id="UP000001067"/>
    </source>
</evidence>
<dbReference type="EMBL" id="GL534398">
    <property type="protein sequence ID" value="EFQ92263.1"/>
    <property type="molecule type" value="Genomic_DNA"/>
</dbReference>
<accession>E3RPW1</accession>
<reference evidence="2 3" key="1">
    <citation type="journal article" date="2010" name="Genome Biol.">
        <title>A first genome assembly of the barley fungal pathogen Pyrenophora teres f. teres.</title>
        <authorList>
            <person name="Ellwood S.R."/>
            <person name="Liu Z."/>
            <person name="Syme R.A."/>
            <person name="Lai Z."/>
            <person name="Hane J.K."/>
            <person name="Keiper F."/>
            <person name="Moffat C.S."/>
            <person name="Oliver R.P."/>
            <person name="Friesen T.L."/>
        </authorList>
    </citation>
    <scope>NUCLEOTIDE SEQUENCE [LARGE SCALE GENOMIC DNA]</scope>
    <source>
        <strain evidence="2 3">0-1</strain>
    </source>
</reference>
<dbReference type="SUPFAM" id="SSF56322">
    <property type="entry name" value="ADC synthase"/>
    <property type="match status" value="1"/>
</dbReference>
<sequence length="103" mass="11195">MELIAELEKEKRGVYAGAVGYFGYGSVDGDKEIEGAMDTCIALRTMLVKDGIAYLQAGGGIVYDSDPYDEWMETINKLGANTLCITSAEEKHLAEQHEGDDAQ</sequence>
<dbReference type="InterPro" id="IPR005801">
    <property type="entry name" value="ADC_synthase"/>
</dbReference>
<organism evidence="3">
    <name type="scientific">Pyrenophora teres f. teres (strain 0-1)</name>
    <name type="common">Barley net blotch fungus</name>
    <name type="synonym">Drechslera teres f. teres</name>
    <dbReference type="NCBI Taxonomy" id="861557"/>
    <lineage>
        <taxon>Eukaryota</taxon>
        <taxon>Fungi</taxon>
        <taxon>Dikarya</taxon>
        <taxon>Ascomycota</taxon>
        <taxon>Pezizomycotina</taxon>
        <taxon>Dothideomycetes</taxon>
        <taxon>Pleosporomycetidae</taxon>
        <taxon>Pleosporales</taxon>
        <taxon>Pleosporineae</taxon>
        <taxon>Pleosporaceae</taxon>
        <taxon>Pyrenophora</taxon>
    </lineage>
</organism>
<proteinExistence type="predicted"/>
<dbReference type="eggNOG" id="KOG1223">
    <property type="taxonomic scope" value="Eukaryota"/>
</dbReference>
<dbReference type="Proteomes" id="UP000001067">
    <property type="component" value="Unassembled WGS sequence"/>
</dbReference>